<sequence length="111" mass="12584">MSVCMKAEVEEEEEVQMLKRPPRKGWERSEVMVEVLGEMNPEKVKGKAGEGDEEVVMEGEESNEGGEKDDFFGDLDDEALSSFPMDLVDTEAVSSFDKWWPYSEETALEPE</sequence>
<name>A0ACD0P7L2_9BASI</name>
<proteinExistence type="predicted"/>
<evidence type="ECO:0000313" key="1">
    <source>
        <dbReference type="EMBL" id="PWN54045.1"/>
    </source>
</evidence>
<reference evidence="1 2" key="1">
    <citation type="journal article" date="2018" name="Mol. Biol. Evol.">
        <title>Broad Genomic Sampling Reveals a Smut Pathogenic Ancestry of the Fungal Clade Ustilaginomycotina.</title>
        <authorList>
            <person name="Kijpornyongpan T."/>
            <person name="Mondo S.J."/>
            <person name="Barry K."/>
            <person name="Sandor L."/>
            <person name="Lee J."/>
            <person name="Lipzen A."/>
            <person name="Pangilinan J."/>
            <person name="LaButti K."/>
            <person name="Hainaut M."/>
            <person name="Henrissat B."/>
            <person name="Grigoriev I.V."/>
            <person name="Spatafora J.W."/>
            <person name="Aime M.C."/>
        </authorList>
    </citation>
    <scope>NUCLEOTIDE SEQUENCE [LARGE SCALE GENOMIC DNA]</scope>
    <source>
        <strain evidence="1 2">SA 807</strain>
    </source>
</reference>
<protein>
    <submittedName>
        <fullName evidence="1">Uncharacterized protein</fullName>
    </submittedName>
</protein>
<gene>
    <name evidence="1" type="ORF">IE53DRAFT_408254</name>
</gene>
<evidence type="ECO:0000313" key="2">
    <source>
        <dbReference type="Proteomes" id="UP000245626"/>
    </source>
</evidence>
<dbReference type="Proteomes" id="UP000245626">
    <property type="component" value="Unassembled WGS sequence"/>
</dbReference>
<accession>A0ACD0P7L2</accession>
<keyword evidence="2" id="KW-1185">Reference proteome</keyword>
<dbReference type="EMBL" id="KZ819699">
    <property type="protein sequence ID" value="PWN54045.1"/>
    <property type="molecule type" value="Genomic_DNA"/>
</dbReference>
<organism evidence="1 2">
    <name type="scientific">Violaceomyces palustris</name>
    <dbReference type="NCBI Taxonomy" id="1673888"/>
    <lineage>
        <taxon>Eukaryota</taxon>
        <taxon>Fungi</taxon>
        <taxon>Dikarya</taxon>
        <taxon>Basidiomycota</taxon>
        <taxon>Ustilaginomycotina</taxon>
        <taxon>Ustilaginomycetes</taxon>
        <taxon>Violaceomycetales</taxon>
        <taxon>Violaceomycetaceae</taxon>
        <taxon>Violaceomyces</taxon>
    </lineage>
</organism>